<accession>A0A1D1Z2Q8</accession>
<feature type="compositionally biased region" description="Low complexity" evidence="1">
    <location>
        <begin position="150"/>
        <end position="160"/>
    </location>
</feature>
<proteinExistence type="predicted"/>
<evidence type="ECO:0000313" key="2">
    <source>
        <dbReference type="EMBL" id="JAT61122.1"/>
    </source>
</evidence>
<dbReference type="EMBL" id="GDJX01006814">
    <property type="protein sequence ID" value="JAT61122.1"/>
    <property type="molecule type" value="Transcribed_RNA"/>
</dbReference>
<protein>
    <submittedName>
        <fullName evidence="2">Protein OSCP1</fullName>
    </submittedName>
</protein>
<organism evidence="2">
    <name type="scientific">Anthurium amnicola</name>
    <dbReference type="NCBI Taxonomy" id="1678845"/>
    <lineage>
        <taxon>Eukaryota</taxon>
        <taxon>Viridiplantae</taxon>
        <taxon>Streptophyta</taxon>
        <taxon>Embryophyta</taxon>
        <taxon>Tracheophyta</taxon>
        <taxon>Spermatophyta</taxon>
        <taxon>Magnoliopsida</taxon>
        <taxon>Liliopsida</taxon>
        <taxon>Araceae</taxon>
        <taxon>Pothoideae</taxon>
        <taxon>Potheae</taxon>
        <taxon>Anthurium</taxon>
    </lineage>
</organism>
<feature type="compositionally biased region" description="Gly residues" evidence="1">
    <location>
        <begin position="130"/>
        <end position="142"/>
    </location>
</feature>
<gene>
    <name evidence="2" type="primary">Oscp1</name>
    <name evidence="2" type="ORF">g.22877</name>
</gene>
<sequence length="160" mass="16721">SSLYLFNLEGDEVEKATFLNSLHHDKGSRIPSHALTFPSAGCRLIKLATQAPSSSQPLSNHHHLCPHSVREMGSLVLAPFVLIQLFQRCGQSSATAHGSATSRMHAHQFLPSQTQLQQGWSAATRRGEGQVEGDGGGDGGGRTLTHSGKKASSAGAAGGG</sequence>
<dbReference type="AlphaFoldDB" id="A0A1D1Z2Q8"/>
<reference evidence="2" key="1">
    <citation type="submission" date="2015-07" db="EMBL/GenBank/DDBJ databases">
        <title>Transcriptome Assembly of Anthurium amnicola.</title>
        <authorList>
            <person name="Suzuki J."/>
        </authorList>
    </citation>
    <scope>NUCLEOTIDE SEQUENCE</scope>
</reference>
<feature type="region of interest" description="Disordered" evidence="1">
    <location>
        <begin position="114"/>
        <end position="160"/>
    </location>
</feature>
<evidence type="ECO:0000256" key="1">
    <source>
        <dbReference type="SAM" id="MobiDB-lite"/>
    </source>
</evidence>
<name>A0A1D1Z2Q8_9ARAE</name>
<feature type="non-terminal residue" evidence="2">
    <location>
        <position position="1"/>
    </location>
</feature>
<feature type="non-terminal residue" evidence="2">
    <location>
        <position position="160"/>
    </location>
</feature>